<dbReference type="CDD" id="cd13220">
    <property type="entry name" value="PH-GRAM_GRAMDC"/>
    <property type="match status" value="1"/>
</dbReference>
<proteinExistence type="predicted"/>
<feature type="coiled-coil region" evidence="5">
    <location>
        <begin position="744"/>
        <end position="771"/>
    </location>
</feature>
<feature type="region of interest" description="Disordered" evidence="6">
    <location>
        <begin position="626"/>
        <end position="669"/>
    </location>
</feature>
<comment type="caution">
    <text evidence="9">The sequence shown here is derived from an EMBL/GenBank/DDBJ whole genome shotgun (WGS) entry which is preliminary data.</text>
</comment>
<name>A0ABR1BJM0_NECAM</name>
<dbReference type="InterPro" id="IPR031968">
    <property type="entry name" value="VASt"/>
</dbReference>
<dbReference type="SMART" id="SM00568">
    <property type="entry name" value="GRAM"/>
    <property type="match status" value="1"/>
</dbReference>
<comment type="subcellular location">
    <subcellularLocation>
        <location evidence="1">Membrane</location>
        <topology evidence="1">Single-pass membrane protein</topology>
    </subcellularLocation>
</comment>
<evidence type="ECO:0000256" key="1">
    <source>
        <dbReference type="ARBA" id="ARBA00004167"/>
    </source>
</evidence>
<feature type="domain" description="VASt" evidence="8">
    <location>
        <begin position="442"/>
        <end position="623"/>
    </location>
</feature>
<feature type="compositionally biased region" description="Basic and acidic residues" evidence="6">
    <location>
        <begin position="626"/>
        <end position="635"/>
    </location>
</feature>
<feature type="compositionally biased region" description="Polar residues" evidence="6">
    <location>
        <begin position="394"/>
        <end position="406"/>
    </location>
</feature>
<dbReference type="Gene3D" id="2.30.29.30">
    <property type="entry name" value="Pleckstrin-homology domain (PH domain)/Phosphotyrosine-binding domain (PTB)"/>
    <property type="match status" value="1"/>
</dbReference>
<dbReference type="InterPro" id="IPR011993">
    <property type="entry name" value="PH-like_dom_sf"/>
</dbReference>
<dbReference type="Pfam" id="PF02893">
    <property type="entry name" value="GRAM"/>
    <property type="match status" value="1"/>
</dbReference>
<dbReference type="PROSITE" id="PS51778">
    <property type="entry name" value="VAST"/>
    <property type="match status" value="1"/>
</dbReference>
<accession>A0ABR1BJM0</accession>
<organism evidence="9 10">
    <name type="scientific">Necator americanus</name>
    <name type="common">Human hookworm</name>
    <dbReference type="NCBI Taxonomy" id="51031"/>
    <lineage>
        <taxon>Eukaryota</taxon>
        <taxon>Metazoa</taxon>
        <taxon>Ecdysozoa</taxon>
        <taxon>Nematoda</taxon>
        <taxon>Chromadorea</taxon>
        <taxon>Rhabditida</taxon>
        <taxon>Rhabditina</taxon>
        <taxon>Rhabditomorpha</taxon>
        <taxon>Strongyloidea</taxon>
        <taxon>Ancylostomatidae</taxon>
        <taxon>Bunostominae</taxon>
        <taxon>Necator</taxon>
    </lineage>
</organism>
<dbReference type="PANTHER" id="PTHR23319:SF4">
    <property type="entry name" value="GRAM DOMAIN CONTAINING 1B, ISOFORM E"/>
    <property type="match status" value="1"/>
</dbReference>
<evidence type="ECO:0000256" key="7">
    <source>
        <dbReference type="SAM" id="Phobius"/>
    </source>
</evidence>
<keyword evidence="4 7" id="KW-0472">Membrane</keyword>
<feature type="region of interest" description="Disordered" evidence="6">
    <location>
        <begin position="187"/>
        <end position="226"/>
    </location>
</feature>
<keyword evidence="5" id="KW-0175">Coiled coil</keyword>
<keyword evidence="2 7" id="KW-0812">Transmembrane</keyword>
<sequence length="771" mass="88233">MTPKDLIFGRQRLQSAVWAAALKYFPNEFGFFEFELLIHEACRLSLVPFALEPLEWSLLFSLSSQSFFAAFSLVTSARSEFFSKSRNWFDVYVMLTFVDTNRRRLPRSISYDEATKFLDRNDNLILPQTGKGKSRISLRKWFATMRNRRSCYTIDGYPQEDLQSNASSDNKSLRTISSDHLLRERLDSPDCAQESRPDSESSQSSAEKKNDDVTTPSRSSEKKKKYFSERANNKNIFKKLIHPSYHERAAQYRRLFEAKVAPGPDEFLASFSCAYQREILCQGRMYISQRHICFYANIFGWETNLVLPVSEVAAITKEKAAKIFPNSIQIEMKDETRHFFASFVNREKSLTVLLKVLEKVQTEELMSPEELWEYMNPEDDEKAWRRRSGKSKPENSMNTSEPNTPDMTPASRSLGEFPSIVEASSQSSLEQEDVNCPCDSHAGKLLLDNVYPLSVEEIYELLFTDSPWFKKFNDTLKNTVHSKVSENVSGYVASAWTTDKDGVRSRTCTYTMALNHAMAPKSCVVTEKQVISHFGRNGDGFIVNKETQNSGIPYANDFTIQCIYCVSKVSDHEARIKVHGGIVYKKNIWSVVRGYIEKSTYQGLDDHYSALEDTLRDECERKAMRPEARQDHVDRYDEESMSSVEDPITEAPRIRSPPARSRVTKRDTSASLPTITPTLTTTSTDYGFYIKIIICLLAGLLFLNTLLLFHVNKIETQATISEDVVQVLQRLADYGKPNEQTVALENLLEKVNQLTTDLQKLKQQISSKQEL</sequence>
<evidence type="ECO:0000256" key="3">
    <source>
        <dbReference type="ARBA" id="ARBA00022989"/>
    </source>
</evidence>
<feature type="compositionally biased region" description="Basic and acidic residues" evidence="6">
    <location>
        <begin position="187"/>
        <end position="199"/>
    </location>
</feature>
<dbReference type="EMBL" id="JAVFWL010000001">
    <property type="protein sequence ID" value="KAK6725510.1"/>
    <property type="molecule type" value="Genomic_DNA"/>
</dbReference>
<feature type="region of interest" description="Disordered" evidence="6">
    <location>
        <begin position="383"/>
        <end position="413"/>
    </location>
</feature>
<evidence type="ECO:0000256" key="4">
    <source>
        <dbReference type="ARBA" id="ARBA00023136"/>
    </source>
</evidence>
<protein>
    <recommendedName>
        <fullName evidence="8">VASt domain-containing protein</fullName>
    </recommendedName>
</protein>
<dbReference type="Proteomes" id="UP001303046">
    <property type="component" value="Unassembled WGS sequence"/>
</dbReference>
<reference evidence="9 10" key="1">
    <citation type="submission" date="2023-08" db="EMBL/GenBank/DDBJ databases">
        <title>A Necator americanus chromosomal reference genome.</title>
        <authorList>
            <person name="Ilik V."/>
            <person name="Petrzelkova K.J."/>
            <person name="Pardy F."/>
            <person name="Fuh T."/>
            <person name="Niatou-Singa F.S."/>
            <person name="Gouil Q."/>
            <person name="Baker L."/>
            <person name="Ritchie M.E."/>
            <person name="Jex A.R."/>
            <person name="Gazzola D."/>
            <person name="Li H."/>
            <person name="Toshio Fujiwara R."/>
            <person name="Zhan B."/>
            <person name="Aroian R.V."/>
            <person name="Pafco B."/>
            <person name="Schwarz E.M."/>
        </authorList>
    </citation>
    <scope>NUCLEOTIDE SEQUENCE [LARGE SCALE GENOMIC DNA]</scope>
    <source>
        <strain evidence="9 10">Aroian</strain>
        <tissue evidence="9">Whole animal</tissue>
    </source>
</reference>
<keyword evidence="3 7" id="KW-1133">Transmembrane helix</keyword>
<keyword evidence="10" id="KW-1185">Reference proteome</keyword>
<dbReference type="InterPro" id="IPR051482">
    <property type="entry name" value="Cholesterol_transport"/>
</dbReference>
<evidence type="ECO:0000313" key="9">
    <source>
        <dbReference type="EMBL" id="KAK6725510.1"/>
    </source>
</evidence>
<dbReference type="Pfam" id="PF16016">
    <property type="entry name" value="VASt"/>
    <property type="match status" value="1"/>
</dbReference>
<gene>
    <name evidence="9" type="primary">Necator_chrI.g184</name>
    <name evidence="9" type="ORF">RB195_004063</name>
</gene>
<evidence type="ECO:0000256" key="6">
    <source>
        <dbReference type="SAM" id="MobiDB-lite"/>
    </source>
</evidence>
<dbReference type="InterPro" id="IPR004182">
    <property type="entry name" value="GRAM"/>
</dbReference>
<evidence type="ECO:0000259" key="8">
    <source>
        <dbReference type="PROSITE" id="PS51778"/>
    </source>
</evidence>
<evidence type="ECO:0000313" key="10">
    <source>
        <dbReference type="Proteomes" id="UP001303046"/>
    </source>
</evidence>
<feature type="transmembrane region" description="Helical" evidence="7">
    <location>
        <begin position="686"/>
        <end position="709"/>
    </location>
</feature>
<evidence type="ECO:0000256" key="5">
    <source>
        <dbReference type="SAM" id="Coils"/>
    </source>
</evidence>
<evidence type="ECO:0000256" key="2">
    <source>
        <dbReference type="ARBA" id="ARBA00022692"/>
    </source>
</evidence>
<dbReference type="PANTHER" id="PTHR23319">
    <property type="entry name" value="GRAM DOMAIN CONTAINING 1B, ISOFORM E"/>
    <property type="match status" value="1"/>
</dbReference>